<feature type="compositionally biased region" description="Low complexity" evidence="3">
    <location>
        <begin position="99"/>
        <end position="127"/>
    </location>
</feature>
<dbReference type="Proteomes" id="UP000193467">
    <property type="component" value="Unassembled WGS sequence"/>
</dbReference>
<feature type="compositionally biased region" description="Low complexity" evidence="3">
    <location>
        <begin position="194"/>
        <end position="216"/>
    </location>
</feature>
<feature type="region of interest" description="Disordered" evidence="3">
    <location>
        <begin position="187"/>
        <end position="231"/>
    </location>
</feature>
<evidence type="ECO:0000256" key="2">
    <source>
        <dbReference type="ARBA" id="ARBA00023242"/>
    </source>
</evidence>
<proteinExistence type="predicted"/>
<dbReference type="Pfam" id="PF00172">
    <property type="entry name" value="Zn_clus"/>
    <property type="match status" value="1"/>
</dbReference>
<evidence type="ECO:0000313" key="5">
    <source>
        <dbReference type="EMBL" id="ORY73855.1"/>
    </source>
</evidence>
<evidence type="ECO:0000256" key="3">
    <source>
        <dbReference type="SAM" id="MobiDB-lite"/>
    </source>
</evidence>
<dbReference type="AlphaFoldDB" id="A0A1Y2ESN3"/>
<dbReference type="InterPro" id="IPR050613">
    <property type="entry name" value="Sec_Metabolite_Reg"/>
</dbReference>
<feature type="region of interest" description="Disordered" evidence="3">
    <location>
        <begin position="99"/>
        <end position="151"/>
    </location>
</feature>
<evidence type="ECO:0000313" key="6">
    <source>
        <dbReference type="Proteomes" id="UP000193467"/>
    </source>
</evidence>
<dbReference type="EMBL" id="MCGR01000044">
    <property type="protein sequence ID" value="ORY73855.1"/>
    <property type="molecule type" value="Genomic_DNA"/>
</dbReference>
<dbReference type="InParanoid" id="A0A1Y2ESN3"/>
<organism evidence="5 6">
    <name type="scientific">Leucosporidium creatinivorum</name>
    <dbReference type="NCBI Taxonomy" id="106004"/>
    <lineage>
        <taxon>Eukaryota</taxon>
        <taxon>Fungi</taxon>
        <taxon>Dikarya</taxon>
        <taxon>Basidiomycota</taxon>
        <taxon>Pucciniomycotina</taxon>
        <taxon>Microbotryomycetes</taxon>
        <taxon>Leucosporidiales</taxon>
        <taxon>Leucosporidium</taxon>
    </lineage>
</organism>
<dbReference type="InterPro" id="IPR001138">
    <property type="entry name" value="Zn2Cys6_DnaBD"/>
</dbReference>
<evidence type="ECO:0000259" key="4">
    <source>
        <dbReference type="PROSITE" id="PS50048"/>
    </source>
</evidence>
<dbReference type="PROSITE" id="PS00463">
    <property type="entry name" value="ZN2_CY6_FUNGAL_1"/>
    <property type="match status" value="1"/>
</dbReference>
<dbReference type="SUPFAM" id="SSF57701">
    <property type="entry name" value="Zn2/Cys6 DNA-binding domain"/>
    <property type="match status" value="1"/>
</dbReference>
<dbReference type="InterPro" id="IPR036864">
    <property type="entry name" value="Zn2-C6_fun-type_DNA-bd_sf"/>
</dbReference>
<dbReference type="CDD" id="cd00067">
    <property type="entry name" value="GAL4"/>
    <property type="match status" value="1"/>
</dbReference>
<dbReference type="Gene3D" id="4.10.240.10">
    <property type="entry name" value="Zn(2)-C6 fungal-type DNA-binding domain"/>
    <property type="match status" value="1"/>
</dbReference>
<dbReference type="PROSITE" id="PS50048">
    <property type="entry name" value="ZN2_CY6_FUNGAL_2"/>
    <property type="match status" value="1"/>
</dbReference>
<gene>
    <name evidence="5" type="ORF">BCR35DRAFT_333567</name>
</gene>
<dbReference type="GO" id="GO:0000981">
    <property type="term" value="F:DNA-binding transcription factor activity, RNA polymerase II-specific"/>
    <property type="evidence" value="ECO:0007669"/>
    <property type="project" value="InterPro"/>
</dbReference>
<evidence type="ECO:0000256" key="1">
    <source>
        <dbReference type="ARBA" id="ARBA00004123"/>
    </source>
</evidence>
<name>A0A1Y2ESN3_9BASI</name>
<feature type="domain" description="Zn(2)-C6 fungal-type" evidence="4">
    <location>
        <begin position="28"/>
        <end position="57"/>
    </location>
</feature>
<comment type="caution">
    <text evidence="5">The sequence shown here is derived from an EMBL/GenBank/DDBJ whole genome shotgun (WGS) entry which is preliminary data.</text>
</comment>
<protein>
    <recommendedName>
        <fullName evidence="4">Zn(2)-C6 fungal-type domain-containing protein</fullName>
    </recommendedName>
</protein>
<dbReference type="PANTHER" id="PTHR31001">
    <property type="entry name" value="UNCHARACTERIZED TRANSCRIPTIONAL REGULATORY PROTEIN"/>
    <property type="match status" value="1"/>
</dbReference>
<comment type="subcellular location">
    <subcellularLocation>
        <location evidence="1">Nucleus</location>
    </subcellularLocation>
</comment>
<dbReference type="SMART" id="SM00066">
    <property type="entry name" value="GAL4"/>
    <property type="match status" value="1"/>
</dbReference>
<dbReference type="GO" id="GO:0008270">
    <property type="term" value="F:zinc ion binding"/>
    <property type="evidence" value="ECO:0007669"/>
    <property type="project" value="InterPro"/>
</dbReference>
<dbReference type="OrthoDB" id="2309723at2759"/>
<keyword evidence="2" id="KW-0539">Nucleus</keyword>
<keyword evidence="6" id="KW-1185">Reference proteome</keyword>
<dbReference type="GO" id="GO:0005634">
    <property type="term" value="C:nucleus"/>
    <property type="evidence" value="ECO:0007669"/>
    <property type="project" value="UniProtKB-SubCell"/>
</dbReference>
<feature type="region of interest" description="Disordered" evidence="3">
    <location>
        <begin position="1"/>
        <end position="27"/>
    </location>
</feature>
<reference evidence="5 6" key="1">
    <citation type="submission" date="2016-07" db="EMBL/GenBank/DDBJ databases">
        <title>Pervasive Adenine N6-methylation of Active Genes in Fungi.</title>
        <authorList>
            <consortium name="DOE Joint Genome Institute"/>
            <person name="Mondo S.J."/>
            <person name="Dannebaum R.O."/>
            <person name="Kuo R.C."/>
            <person name="Labutti K."/>
            <person name="Haridas S."/>
            <person name="Kuo A."/>
            <person name="Salamov A."/>
            <person name="Ahrendt S.R."/>
            <person name="Lipzen A."/>
            <person name="Sullivan W."/>
            <person name="Andreopoulos W.B."/>
            <person name="Clum A."/>
            <person name="Lindquist E."/>
            <person name="Daum C."/>
            <person name="Ramamoorthy G.K."/>
            <person name="Gryganskyi A."/>
            <person name="Culley D."/>
            <person name="Magnuson J.K."/>
            <person name="James T.Y."/>
            <person name="O'Malley M.A."/>
            <person name="Stajich J.E."/>
            <person name="Spatafora J.W."/>
            <person name="Visel A."/>
            <person name="Grigoriev I.V."/>
        </authorList>
    </citation>
    <scope>NUCLEOTIDE SEQUENCE [LARGE SCALE GENOMIC DNA]</scope>
    <source>
        <strain evidence="5 6">62-1032</strain>
    </source>
</reference>
<sequence>MVSASANSSTKKRKETAEEGPRKGRVKSCVNCRTRKLRCSREERCDQCVKYKLECIWDDGAPSRTEEDVKLEASQIEVLRLNRIVLGLEERLARLELQQGHTSTSPASPSTPVSASSNSSLRSAFDSVSLGPRRGSIHTCSQGSVVSSLDPVDRASNPMIYPQYPSFPTPPPTLVHFSQPPPAGIPYFPPQPPSAESLPPSLTLSSSSSSIYSASEMPPPPASAPSTDPLAMWTTLFPSEPSAQGIPPVQEQFYEQRKGASYL</sequence>
<accession>A0A1Y2ESN3</accession>
<feature type="compositionally biased region" description="Polar residues" evidence="3">
    <location>
        <begin position="138"/>
        <end position="147"/>
    </location>
</feature>